<name>A0A4D6LHU3_VIGUN</name>
<protein>
    <submittedName>
        <fullName evidence="2">Uncharacterized protein</fullName>
    </submittedName>
</protein>
<reference evidence="2 3" key="1">
    <citation type="submission" date="2019-04" db="EMBL/GenBank/DDBJ databases">
        <title>An improved genome assembly and genetic linkage map for asparagus bean, Vigna unguiculata ssp. sesquipedialis.</title>
        <authorList>
            <person name="Xia Q."/>
            <person name="Zhang R."/>
            <person name="Dong Y."/>
        </authorList>
    </citation>
    <scope>NUCLEOTIDE SEQUENCE [LARGE SCALE GENOMIC DNA]</scope>
    <source>
        <tissue evidence="2">Leaf</tissue>
    </source>
</reference>
<dbReference type="Proteomes" id="UP000501690">
    <property type="component" value="Linkage Group LG3"/>
</dbReference>
<evidence type="ECO:0000313" key="3">
    <source>
        <dbReference type="Proteomes" id="UP000501690"/>
    </source>
</evidence>
<dbReference type="EMBL" id="CP039347">
    <property type="protein sequence ID" value="QCD87926.1"/>
    <property type="molecule type" value="Genomic_DNA"/>
</dbReference>
<proteinExistence type="predicted"/>
<feature type="compositionally biased region" description="Polar residues" evidence="1">
    <location>
        <begin position="213"/>
        <end position="222"/>
    </location>
</feature>
<organism evidence="2 3">
    <name type="scientific">Vigna unguiculata</name>
    <name type="common">Cowpea</name>
    <dbReference type="NCBI Taxonomy" id="3917"/>
    <lineage>
        <taxon>Eukaryota</taxon>
        <taxon>Viridiplantae</taxon>
        <taxon>Streptophyta</taxon>
        <taxon>Embryophyta</taxon>
        <taxon>Tracheophyta</taxon>
        <taxon>Spermatophyta</taxon>
        <taxon>Magnoliopsida</taxon>
        <taxon>eudicotyledons</taxon>
        <taxon>Gunneridae</taxon>
        <taxon>Pentapetalae</taxon>
        <taxon>rosids</taxon>
        <taxon>fabids</taxon>
        <taxon>Fabales</taxon>
        <taxon>Fabaceae</taxon>
        <taxon>Papilionoideae</taxon>
        <taxon>50 kb inversion clade</taxon>
        <taxon>NPAAA clade</taxon>
        <taxon>indigoferoid/millettioid clade</taxon>
        <taxon>Phaseoleae</taxon>
        <taxon>Vigna</taxon>
    </lineage>
</organism>
<keyword evidence="3" id="KW-1185">Reference proteome</keyword>
<gene>
    <name evidence="2" type="ORF">DEO72_LG3g2466</name>
</gene>
<dbReference type="AlphaFoldDB" id="A0A4D6LHU3"/>
<accession>A0A4D6LHU3</accession>
<feature type="region of interest" description="Disordered" evidence="1">
    <location>
        <begin position="203"/>
        <end position="222"/>
    </location>
</feature>
<sequence>MNNRKGREYERTLCFEIDLGETIELGFLREEKRSEVKRIEGEEVVGMELHWRVLIVCEAEGEGEIRDDEVQCEVEGDGEMREDGVHCEVEGDGELRDVEGNYEAEAEGEMREDGVQCEVEAEGELRYVEVNCEGEVGGELRDVEVTCEVEEDVGQTEIKEDGDVHSWTKSRPNDSMDESIDNLLDVSVDCDIDDELRNKEWSGNVEVEVESDSCGQSTTFGP</sequence>
<evidence type="ECO:0000313" key="2">
    <source>
        <dbReference type="EMBL" id="QCD87926.1"/>
    </source>
</evidence>
<evidence type="ECO:0000256" key="1">
    <source>
        <dbReference type="SAM" id="MobiDB-lite"/>
    </source>
</evidence>